<keyword evidence="3" id="KW-1185">Reference proteome</keyword>
<feature type="compositionally biased region" description="Low complexity" evidence="1">
    <location>
        <begin position="211"/>
        <end position="221"/>
    </location>
</feature>
<dbReference type="Proteomes" id="UP001066276">
    <property type="component" value="Chromosome 10"/>
</dbReference>
<comment type="caution">
    <text evidence="2">The sequence shown here is derived from an EMBL/GenBank/DDBJ whole genome shotgun (WGS) entry which is preliminary data.</text>
</comment>
<evidence type="ECO:0000313" key="3">
    <source>
        <dbReference type="Proteomes" id="UP001066276"/>
    </source>
</evidence>
<name>A0AAV7LVW6_PLEWA</name>
<feature type="compositionally biased region" description="Low complexity" evidence="1">
    <location>
        <begin position="157"/>
        <end position="170"/>
    </location>
</feature>
<evidence type="ECO:0000313" key="2">
    <source>
        <dbReference type="EMBL" id="KAJ1095287.1"/>
    </source>
</evidence>
<feature type="region of interest" description="Disordered" evidence="1">
    <location>
        <begin position="1"/>
        <end position="48"/>
    </location>
</feature>
<dbReference type="EMBL" id="JANPWB010000014">
    <property type="protein sequence ID" value="KAJ1095287.1"/>
    <property type="molecule type" value="Genomic_DNA"/>
</dbReference>
<evidence type="ECO:0000256" key="1">
    <source>
        <dbReference type="SAM" id="MobiDB-lite"/>
    </source>
</evidence>
<dbReference type="AlphaFoldDB" id="A0AAV7LVW6"/>
<feature type="region of interest" description="Disordered" evidence="1">
    <location>
        <begin position="267"/>
        <end position="305"/>
    </location>
</feature>
<accession>A0AAV7LVW6</accession>
<protein>
    <submittedName>
        <fullName evidence="2">Uncharacterized protein</fullName>
    </submittedName>
</protein>
<gene>
    <name evidence="2" type="ORF">NDU88_000454</name>
</gene>
<organism evidence="2 3">
    <name type="scientific">Pleurodeles waltl</name>
    <name type="common">Iberian ribbed newt</name>
    <dbReference type="NCBI Taxonomy" id="8319"/>
    <lineage>
        <taxon>Eukaryota</taxon>
        <taxon>Metazoa</taxon>
        <taxon>Chordata</taxon>
        <taxon>Craniata</taxon>
        <taxon>Vertebrata</taxon>
        <taxon>Euteleostomi</taxon>
        <taxon>Amphibia</taxon>
        <taxon>Batrachia</taxon>
        <taxon>Caudata</taxon>
        <taxon>Salamandroidea</taxon>
        <taxon>Salamandridae</taxon>
        <taxon>Pleurodelinae</taxon>
        <taxon>Pleurodeles</taxon>
    </lineage>
</organism>
<feature type="region of interest" description="Disordered" evidence="1">
    <location>
        <begin position="72"/>
        <end position="170"/>
    </location>
</feature>
<proteinExistence type="predicted"/>
<sequence length="305" mass="32869">MLRRWARGGHKETRTSRNPEDDQRMGISAGLAPSFREGSRLRHGHGGMTRTACCHTVVKATNAVNVTYGASKEPVPRSEAHARPACSYYNPGLQNGGEAPEGPGRSLPPPTHQGPVGRSMPARNAPVSEHGLGTAASRHRPSAVHNILKPSRHPRPHTTTTQPTLGCTGPPTTYQSIRAPPSLHTITTHPNPEAQVPHHLSKPTRHPQPHPTTTTESTLRGTGHPHGWSIPGFMICSLACPVSRRLPPRQVSGDVQLLWVRVSHPTTPDYSVLPPPEGPASWHTSVSSSRSVPLLPKRCSPVLDP</sequence>
<reference evidence="2" key="1">
    <citation type="journal article" date="2022" name="bioRxiv">
        <title>Sequencing and chromosome-scale assembly of the giantPleurodeles waltlgenome.</title>
        <authorList>
            <person name="Brown T."/>
            <person name="Elewa A."/>
            <person name="Iarovenko S."/>
            <person name="Subramanian E."/>
            <person name="Araus A.J."/>
            <person name="Petzold A."/>
            <person name="Susuki M."/>
            <person name="Suzuki K.-i.T."/>
            <person name="Hayashi T."/>
            <person name="Toyoda A."/>
            <person name="Oliveira C."/>
            <person name="Osipova E."/>
            <person name="Leigh N.D."/>
            <person name="Simon A."/>
            <person name="Yun M.H."/>
        </authorList>
    </citation>
    <scope>NUCLEOTIDE SEQUENCE</scope>
    <source>
        <strain evidence="2">20211129_DDA</strain>
        <tissue evidence="2">Liver</tissue>
    </source>
</reference>
<feature type="compositionally biased region" description="Low complexity" evidence="1">
    <location>
        <begin position="285"/>
        <end position="298"/>
    </location>
</feature>
<feature type="compositionally biased region" description="Basic and acidic residues" evidence="1">
    <location>
        <begin position="9"/>
        <end position="24"/>
    </location>
</feature>
<feature type="region of interest" description="Disordered" evidence="1">
    <location>
        <begin position="193"/>
        <end position="221"/>
    </location>
</feature>
<feature type="compositionally biased region" description="Basic residues" evidence="1">
    <location>
        <begin position="199"/>
        <end position="208"/>
    </location>
</feature>